<comment type="caution">
    <text evidence="18">The sequence shown here is derived from an EMBL/GenBank/DDBJ whole genome shotgun (WGS) entry which is preliminary data.</text>
</comment>
<evidence type="ECO:0000256" key="2">
    <source>
        <dbReference type="ARBA" id="ARBA00004613"/>
    </source>
</evidence>
<evidence type="ECO:0000256" key="14">
    <source>
        <dbReference type="ARBA" id="ARBA00045077"/>
    </source>
</evidence>
<dbReference type="PANTHER" id="PTHR33353:SF36">
    <property type="entry name" value="ENDO-BETA-1,4-GLUCANASE D"/>
    <property type="match status" value="1"/>
</dbReference>
<dbReference type="Pfam" id="PF03443">
    <property type="entry name" value="AA9"/>
    <property type="match status" value="1"/>
</dbReference>
<feature type="domain" description="Auxiliary Activity family 9 catalytic" evidence="17">
    <location>
        <begin position="17"/>
        <end position="249"/>
    </location>
</feature>
<evidence type="ECO:0000256" key="4">
    <source>
        <dbReference type="ARBA" id="ARBA00022723"/>
    </source>
</evidence>
<keyword evidence="3" id="KW-0964">Secreted</keyword>
<dbReference type="Proteomes" id="UP001172102">
    <property type="component" value="Unassembled WGS sequence"/>
</dbReference>
<dbReference type="GO" id="GO:0016787">
    <property type="term" value="F:hydrolase activity"/>
    <property type="evidence" value="ECO:0007669"/>
    <property type="project" value="UniProtKB-KW"/>
</dbReference>
<keyword evidence="9" id="KW-0503">Monooxygenase</keyword>
<comment type="cofactor">
    <cofactor evidence="1">
        <name>Cu(2+)</name>
        <dbReference type="ChEBI" id="CHEBI:29036"/>
    </cofactor>
</comment>
<evidence type="ECO:0000256" key="1">
    <source>
        <dbReference type="ARBA" id="ARBA00001973"/>
    </source>
</evidence>
<dbReference type="InterPro" id="IPR005103">
    <property type="entry name" value="AA9_LPMO"/>
</dbReference>
<keyword evidence="4" id="KW-0479">Metal-binding</keyword>
<keyword evidence="12" id="KW-0624">Polysaccharide degradation</keyword>
<keyword evidence="5 16" id="KW-0732">Signal</keyword>
<evidence type="ECO:0000256" key="13">
    <source>
        <dbReference type="ARBA" id="ARBA00044502"/>
    </source>
</evidence>
<dbReference type="GO" id="GO:0046872">
    <property type="term" value="F:metal ion binding"/>
    <property type="evidence" value="ECO:0007669"/>
    <property type="project" value="UniProtKB-KW"/>
</dbReference>
<evidence type="ECO:0000256" key="10">
    <source>
        <dbReference type="ARBA" id="ARBA00023157"/>
    </source>
</evidence>
<evidence type="ECO:0000256" key="15">
    <source>
        <dbReference type="ARBA" id="ARBA00047174"/>
    </source>
</evidence>
<accession>A0AA40A9Y4</accession>
<protein>
    <recommendedName>
        <fullName evidence="15">lytic cellulose monooxygenase (C4-dehydrogenating)</fullName>
        <ecNumber evidence="15">1.14.99.56</ecNumber>
    </recommendedName>
</protein>
<evidence type="ECO:0000256" key="3">
    <source>
        <dbReference type="ARBA" id="ARBA00022525"/>
    </source>
</evidence>
<feature type="signal peptide" evidence="16">
    <location>
        <begin position="1"/>
        <end position="16"/>
    </location>
</feature>
<gene>
    <name evidence="18" type="ORF">B0H67DRAFT_685477</name>
</gene>
<dbReference type="PANTHER" id="PTHR33353">
    <property type="entry name" value="PUTATIVE (AFU_ORTHOLOGUE AFUA_1G12560)-RELATED"/>
    <property type="match status" value="1"/>
</dbReference>
<evidence type="ECO:0000313" key="18">
    <source>
        <dbReference type="EMBL" id="KAK0711959.1"/>
    </source>
</evidence>
<evidence type="ECO:0000256" key="8">
    <source>
        <dbReference type="ARBA" id="ARBA00023008"/>
    </source>
</evidence>
<comment type="catalytic activity">
    <reaction evidence="14">
        <text>[(1-&gt;4)-beta-D-glucosyl]n+m + reduced acceptor + O2 = 4-dehydro-beta-D-glucosyl-[(1-&gt;4)-beta-D-glucosyl]n-1 + [(1-&gt;4)-beta-D-glucosyl]m + acceptor + H2O.</text>
        <dbReference type="EC" id="1.14.99.56"/>
    </reaction>
</comment>
<dbReference type="CDD" id="cd21175">
    <property type="entry name" value="LPMO_AA9"/>
    <property type="match status" value="1"/>
</dbReference>
<evidence type="ECO:0000256" key="11">
    <source>
        <dbReference type="ARBA" id="ARBA00023277"/>
    </source>
</evidence>
<comment type="similarity">
    <text evidence="13">Belongs to the polysaccharide monooxygenase AA9 family.</text>
</comment>
<dbReference type="GO" id="GO:0030245">
    <property type="term" value="P:cellulose catabolic process"/>
    <property type="evidence" value="ECO:0007669"/>
    <property type="project" value="UniProtKB-KW"/>
</dbReference>
<name>A0AA40A9Y4_9PEZI</name>
<evidence type="ECO:0000256" key="12">
    <source>
        <dbReference type="ARBA" id="ARBA00023326"/>
    </source>
</evidence>
<evidence type="ECO:0000259" key="17">
    <source>
        <dbReference type="Pfam" id="PF03443"/>
    </source>
</evidence>
<reference evidence="18" key="1">
    <citation type="submission" date="2023-06" db="EMBL/GenBank/DDBJ databases">
        <title>Genome-scale phylogeny and comparative genomics of the fungal order Sordariales.</title>
        <authorList>
            <consortium name="Lawrence Berkeley National Laboratory"/>
            <person name="Hensen N."/>
            <person name="Bonometti L."/>
            <person name="Westerberg I."/>
            <person name="Brannstrom I.O."/>
            <person name="Guillou S."/>
            <person name="Cros-Aarteil S."/>
            <person name="Calhoun S."/>
            <person name="Haridas S."/>
            <person name="Kuo A."/>
            <person name="Mondo S."/>
            <person name="Pangilinan J."/>
            <person name="Riley R."/>
            <person name="Labutti K."/>
            <person name="Andreopoulos B."/>
            <person name="Lipzen A."/>
            <person name="Chen C."/>
            <person name="Yanf M."/>
            <person name="Daum C."/>
            <person name="Ng V."/>
            <person name="Clum A."/>
            <person name="Steindorff A."/>
            <person name="Ohm R."/>
            <person name="Martin F."/>
            <person name="Silar P."/>
            <person name="Natvig D."/>
            <person name="Lalanne C."/>
            <person name="Gautier V."/>
            <person name="Ament-Velasquez S.L."/>
            <person name="Kruys A."/>
            <person name="Hutchinson M.I."/>
            <person name="Powell A.J."/>
            <person name="Barry K."/>
            <person name="Miller A.N."/>
            <person name="Grigoriev I.V."/>
            <person name="Debuchy R."/>
            <person name="Gladieux P."/>
            <person name="Thoren M.H."/>
            <person name="Johannesson H."/>
        </authorList>
    </citation>
    <scope>NUCLEOTIDE SEQUENCE</scope>
    <source>
        <strain evidence="18">SMH4607-1</strain>
    </source>
</reference>
<keyword evidence="6" id="KW-0136">Cellulose degradation</keyword>
<dbReference type="GO" id="GO:0004497">
    <property type="term" value="F:monooxygenase activity"/>
    <property type="evidence" value="ECO:0007669"/>
    <property type="project" value="UniProtKB-KW"/>
</dbReference>
<dbReference type="EC" id="1.14.99.56" evidence="15"/>
<evidence type="ECO:0000256" key="9">
    <source>
        <dbReference type="ARBA" id="ARBA00023033"/>
    </source>
</evidence>
<keyword evidence="11" id="KW-0119">Carbohydrate metabolism</keyword>
<evidence type="ECO:0000256" key="7">
    <source>
        <dbReference type="ARBA" id="ARBA00023002"/>
    </source>
</evidence>
<dbReference type="Gene3D" id="2.70.50.70">
    <property type="match status" value="1"/>
</dbReference>
<dbReference type="GO" id="GO:0005576">
    <property type="term" value="C:extracellular region"/>
    <property type="evidence" value="ECO:0007669"/>
    <property type="project" value="UniProtKB-SubCell"/>
</dbReference>
<dbReference type="AlphaFoldDB" id="A0AA40A9Y4"/>
<keyword evidence="7" id="KW-0560">Oxidoreductase</keyword>
<sequence length="528" mass="56470">MHRLALASLLPAAALAHSHLAYIIINGSLFHGFDPVPGRAPGNAADRVGWSSSNTDDGFVGPVNYTAPAIACHLDGASTAAHAPVRAGDNIHVQWNGWPVGHPGPVLSYLAPCAGTADGCGSVDKTALAWTKIDDSSPVLIDPVGVGGGGPAGTWATNVLIANNNSWIVNVPVGLRPGPYVLRHEMIALHFAAKKGGAQNYPLCINLWVEPPADEGKVVVPLVLGGVRAAELYKEEDPGIWVDVFKTMTTYVVPGPAVAAGASPVPHSLQARSVPLRDGTPVRVTGTMTVPFVVKGTGARRRGASKECPSLTVLAVHHFLRVRPQQLFNLADAILNGQAPELRVVEFVLAVDTPFMTLDQWEGFMDFRRGPWVDAMLTAHTQLHFLPGDESCFFSGGGGNCQRNFYPLSTISRRKVAPIDEAEHRCAETLEIPRGGGLGDCCFETLYSGLTGYGGQAYDIFDLLFDWGSEEEVGLIPPPAAQVEEWVGPPPQIGLTGQLEYIDPEEWSTRGHRYVSYLNSDSESDLDQ</sequence>
<evidence type="ECO:0000256" key="5">
    <source>
        <dbReference type="ARBA" id="ARBA00022729"/>
    </source>
</evidence>
<evidence type="ECO:0000256" key="16">
    <source>
        <dbReference type="SAM" id="SignalP"/>
    </source>
</evidence>
<evidence type="ECO:0000313" key="19">
    <source>
        <dbReference type="Proteomes" id="UP001172102"/>
    </source>
</evidence>
<evidence type="ECO:0000256" key="6">
    <source>
        <dbReference type="ARBA" id="ARBA00023001"/>
    </source>
</evidence>
<comment type="subcellular location">
    <subcellularLocation>
        <location evidence="2">Secreted</location>
    </subcellularLocation>
</comment>
<dbReference type="InterPro" id="IPR049892">
    <property type="entry name" value="AA9"/>
</dbReference>
<proteinExistence type="inferred from homology"/>
<dbReference type="EMBL" id="JAUKUA010000005">
    <property type="protein sequence ID" value="KAK0711959.1"/>
    <property type="molecule type" value="Genomic_DNA"/>
</dbReference>
<organism evidence="18 19">
    <name type="scientific">Lasiosphaeris hirsuta</name>
    <dbReference type="NCBI Taxonomy" id="260670"/>
    <lineage>
        <taxon>Eukaryota</taxon>
        <taxon>Fungi</taxon>
        <taxon>Dikarya</taxon>
        <taxon>Ascomycota</taxon>
        <taxon>Pezizomycotina</taxon>
        <taxon>Sordariomycetes</taxon>
        <taxon>Sordariomycetidae</taxon>
        <taxon>Sordariales</taxon>
        <taxon>Lasiosphaeriaceae</taxon>
        <taxon>Lasiosphaeris</taxon>
    </lineage>
</organism>
<keyword evidence="18" id="KW-0378">Hydrolase</keyword>
<feature type="chain" id="PRO_5041450950" description="lytic cellulose monooxygenase (C4-dehydrogenating)" evidence="16">
    <location>
        <begin position="17"/>
        <end position="528"/>
    </location>
</feature>
<keyword evidence="10" id="KW-1015">Disulfide bond</keyword>
<keyword evidence="19" id="KW-1185">Reference proteome</keyword>
<keyword evidence="8" id="KW-0186">Copper</keyword>